<dbReference type="Proteomes" id="UP000276133">
    <property type="component" value="Unassembled WGS sequence"/>
</dbReference>
<dbReference type="EMBL" id="REGN01002492">
    <property type="protein sequence ID" value="RNA27776.1"/>
    <property type="molecule type" value="Genomic_DNA"/>
</dbReference>
<feature type="chain" id="PRO_5018076740" evidence="1">
    <location>
        <begin position="18"/>
        <end position="187"/>
    </location>
</feature>
<protein>
    <submittedName>
        <fullName evidence="2">Uncharacterized protein</fullName>
    </submittedName>
</protein>
<keyword evidence="1" id="KW-0732">Signal</keyword>
<evidence type="ECO:0000256" key="1">
    <source>
        <dbReference type="SAM" id="SignalP"/>
    </source>
</evidence>
<evidence type="ECO:0000313" key="3">
    <source>
        <dbReference type="Proteomes" id="UP000276133"/>
    </source>
</evidence>
<dbReference type="OrthoDB" id="10390590at2759"/>
<keyword evidence="3" id="KW-1185">Reference proteome</keyword>
<name>A0A3M7RW86_BRAPC</name>
<reference evidence="2 3" key="1">
    <citation type="journal article" date="2018" name="Sci. Rep.">
        <title>Genomic signatures of local adaptation to the degree of environmental predictability in rotifers.</title>
        <authorList>
            <person name="Franch-Gras L."/>
            <person name="Hahn C."/>
            <person name="Garcia-Roger E.M."/>
            <person name="Carmona M.J."/>
            <person name="Serra M."/>
            <person name="Gomez A."/>
        </authorList>
    </citation>
    <scope>NUCLEOTIDE SEQUENCE [LARGE SCALE GENOMIC DNA]</scope>
    <source>
        <strain evidence="2">HYR1</strain>
    </source>
</reference>
<accession>A0A3M7RW86</accession>
<sequence>MKSLSIIVTLAIGICFGAPRLPNEVPNEIKLKNFDLMLNLLPLYGGFKLNRMINPTSINLVKGFFESNIHHYETFKTELDVEGVFLPELAEINWSAIKQEDYSLLKAIVGDTTIQQALEPEFLLYLENYIGSNQNVIDLLYLRIDEMNIALNDTIDTTSLGDTLINTFTPMISDFLPTAITIAIIGK</sequence>
<organism evidence="2 3">
    <name type="scientific">Brachionus plicatilis</name>
    <name type="common">Marine rotifer</name>
    <name type="synonym">Brachionus muelleri</name>
    <dbReference type="NCBI Taxonomy" id="10195"/>
    <lineage>
        <taxon>Eukaryota</taxon>
        <taxon>Metazoa</taxon>
        <taxon>Spiralia</taxon>
        <taxon>Gnathifera</taxon>
        <taxon>Rotifera</taxon>
        <taxon>Eurotatoria</taxon>
        <taxon>Monogononta</taxon>
        <taxon>Pseudotrocha</taxon>
        <taxon>Ploima</taxon>
        <taxon>Brachionidae</taxon>
        <taxon>Brachionus</taxon>
    </lineage>
</organism>
<proteinExistence type="predicted"/>
<gene>
    <name evidence="2" type="ORF">BpHYR1_020882</name>
</gene>
<feature type="signal peptide" evidence="1">
    <location>
        <begin position="1"/>
        <end position="17"/>
    </location>
</feature>
<dbReference type="AlphaFoldDB" id="A0A3M7RW86"/>
<comment type="caution">
    <text evidence="2">The sequence shown here is derived from an EMBL/GenBank/DDBJ whole genome shotgun (WGS) entry which is preliminary data.</text>
</comment>
<evidence type="ECO:0000313" key="2">
    <source>
        <dbReference type="EMBL" id="RNA27776.1"/>
    </source>
</evidence>